<evidence type="ECO:0000313" key="3">
    <source>
        <dbReference type="EMBL" id="OGI72410.1"/>
    </source>
</evidence>
<organism evidence="3 4">
    <name type="scientific">Candidatus Nomurabacteria bacterium RIFCSPHIGHO2_02_FULL_38_15</name>
    <dbReference type="NCBI Taxonomy" id="1801752"/>
    <lineage>
        <taxon>Bacteria</taxon>
        <taxon>Candidatus Nomuraibacteriota</taxon>
    </lineage>
</organism>
<dbReference type="Pfam" id="PF18895">
    <property type="entry name" value="T4SS_pilin"/>
    <property type="match status" value="1"/>
</dbReference>
<dbReference type="InterPro" id="IPR043993">
    <property type="entry name" value="T4SS_pilin"/>
</dbReference>
<accession>A0A1F6VRX7</accession>
<dbReference type="STRING" id="1801752.A3J61_00310"/>
<feature type="chain" id="PRO_5009225738" evidence="2">
    <location>
        <begin position="27"/>
        <end position="130"/>
    </location>
</feature>
<dbReference type="AlphaFoldDB" id="A0A1F6VRX7"/>
<dbReference type="EMBL" id="MFUC01000006">
    <property type="protein sequence ID" value="OGI72410.1"/>
    <property type="molecule type" value="Genomic_DNA"/>
</dbReference>
<reference evidence="3 4" key="1">
    <citation type="journal article" date="2016" name="Nat. Commun.">
        <title>Thousands of microbial genomes shed light on interconnected biogeochemical processes in an aquifer system.</title>
        <authorList>
            <person name="Anantharaman K."/>
            <person name="Brown C.T."/>
            <person name="Hug L.A."/>
            <person name="Sharon I."/>
            <person name="Castelle C.J."/>
            <person name="Probst A.J."/>
            <person name="Thomas B.C."/>
            <person name="Singh A."/>
            <person name="Wilkins M.J."/>
            <person name="Karaoz U."/>
            <person name="Brodie E.L."/>
            <person name="Williams K.H."/>
            <person name="Hubbard S.S."/>
            <person name="Banfield J.F."/>
        </authorList>
    </citation>
    <scope>NUCLEOTIDE SEQUENCE [LARGE SCALE GENOMIC DNA]</scope>
</reference>
<evidence type="ECO:0000256" key="1">
    <source>
        <dbReference type="SAM" id="Phobius"/>
    </source>
</evidence>
<feature type="transmembrane region" description="Helical" evidence="1">
    <location>
        <begin position="57"/>
        <end position="77"/>
    </location>
</feature>
<proteinExistence type="predicted"/>
<keyword evidence="1" id="KW-0472">Membrane</keyword>
<feature type="transmembrane region" description="Helical" evidence="1">
    <location>
        <begin position="97"/>
        <end position="117"/>
    </location>
</feature>
<keyword evidence="1" id="KW-0812">Transmembrane</keyword>
<evidence type="ECO:0000313" key="4">
    <source>
        <dbReference type="Proteomes" id="UP000179686"/>
    </source>
</evidence>
<keyword evidence="1" id="KW-1133">Transmembrane helix</keyword>
<protein>
    <submittedName>
        <fullName evidence="3">Uncharacterized protein</fullName>
    </submittedName>
</protein>
<gene>
    <name evidence="3" type="ORF">A3J61_00310</name>
</gene>
<dbReference type="Proteomes" id="UP000179686">
    <property type="component" value="Unassembled WGS sequence"/>
</dbReference>
<comment type="caution">
    <text evidence="3">The sequence shown here is derived from an EMBL/GenBank/DDBJ whole genome shotgun (WGS) entry which is preliminary data.</text>
</comment>
<feature type="signal peptide" evidence="2">
    <location>
        <begin position="1"/>
        <end position="26"/>
    </location>
</feature>
<evidence type="ECO:0000256" key="2">
    <source>
        <dbReference type="SAM" id="SignalP"/>
    </source>
</evidence>
<sequence length="130" mass="14693">MIKTKNILKKSLKTLPLAFLPLIAFAQTGSTLCGPIKYSKSLQWYLCEVYKIIGQYLIPLLMLAATGFFIYGIVMFIKNANNETKRTEYKNYMTWGIVALFVMVSVWGIVAILGQIVGTDTSVIPQIRYK</sequence>
<keyword evidence="2" id="KW-0732">Signal</keyword>
<name>A0A1F6VRX7_9BACT</name>